<dbReference type="SUPFAM" id="SSF75005">
    <property type="entry name" value="Arabinanase/levansucrase/invertase"/>
    <property type="match status" value="2"/>
</dbReference>
<dbReference type="EMBL" id="CP155618">
    <property type="protein sequence ID" value="XBL16130.1"/>
    <property type="molecule type" value="Genomic_DNA"/>
</dbReference>
<gene>
    <name evidence="1" type="ORF">QLS71_008970</name>
</gene>
<dbReference type="Proteomes" id="UP001224325">
    <property type="component" value="Chromosome"/>
</dbReference>
<evidence type="ECO:0000313" key="2">
    <source>
        <dbReference type="Proteomes" id="UP001224325"/>
    </source>
</evidence>
<keyword evidence="2" id="KW-1185">Reference proteome</keyword>
<dbReference type="AlphaFoldDB" id="A0AAU7EL45"/>
<reference evidence="1" key="1">
    <citation type="submission" date="2024-04" db="EMBL/GenBank/DDBJ databases">
        <title>Mariniflexile litorale, isolated from the shallow sediments of the Sea of Japan.</title>
        <authorList>
            <person name="Romanenko L."/>
            <person name="Isaeva M."/>
        </authorList>
    </citation>
    <scope>NUCLEOTIDE SEQUENCE [LARGE SCALE GENOMIC DNA]</scope>
    <source>
        <strain evidence="1">KMM 9835</strain>
    </source>
</reference>
<proteinExistence type="predicted"/>
<organism evidence="1 2">
    <name type="scientific">Mariniflexile litorale</name>
    <dbReference type="NCBI Taxonomy" id="3045158"/>
    <lineage>
        <taxon>Bacteria</taxon>
        <taxon>Pseudomonadati</taxon>
        <taxon>Bacteroidota</taxon>
        <taxon>Flavobacteriia</taxon>
        <taxon>Flavobacteriales</taxon>
        <taxon>Flavobacteriaceae</taxon>
        <taxon>Mariniflexile</taxon>
    </lineage>
</organism>
<evidence type="ECO:0008006" key="3">
    <source>
        <dbReference type="Google" id="ProtNLM"/>
    </source>
</evidence>
<dbReference type="Gene3D" id="2.115.10.20">
    <property type="entry name" value="Glycosyl hydrolase domain, family 43"/>
    <property type="match status" value="1"/>
</dbReference>
<accession>A0AAU7EL45</accession>
<dbReference type="KEGG" id="mlil:QLS71_008970"/>
<protein>
    <recommendedName>
        <fullName evidence="3">Glycosyl hydrolases family 43</fullName>
    </recommendedName>
</protein>
<dbReference type="RefSeq" id="WP_308991101.1">
    <property type="nucleotide sequence ID" value="NZ_CP155618.1"/>
</dbReference>
<evidence type="ECO:0000313" key="1">
    <source>
        <dbReference type="EMBL" id="XBL16130.1"/>
    </source>
</evidence>
<dbReference type="InterPro" id="IPR023296">
    <property type="entry name" value="Glyco_hydro_beta-prop_sf"/>
</dbReference>
<sequence>MHKIFTDSNKIAKTFSLYLMIFVATTSTCFAQSLYVVSDHQKPVVNYNHPDVLATKNLSGFETGQVVKLNGTYHMFVNEMFIRAHRDMRIAYWTSKDAINWERKGTIKESIPGRSHSNPLSEVWATGVEFNEEENAWNLFYVAYRGGDEEKGELPGSDYSGKIWRAKSVILGEEGIAGPYADMEVIMQPDENSQEWEGQQAVATFNPYKVGNTWFAFYDGHNYSPLGPWPSGLAFSNKLNGPWHRMPEGINPLKIVDNFMENPQVTKMKDGRYLTVFDSKGDHEIGYSISEDGVNWSKEIRLKVQKKPNIWVEEGDHSMRTPLCVIEEDNGSFTIVYTARTKINETSFYAIGKCSLAWK</sequence>
<name>A0AAU7EL45_9FLAO</name>